<reference evidence="1 2" key="1">
    <citation type="submission" date="2023-12" db="EMBL/GenBank/DDBJ databases">
        <title>Description of Novel Strain Fulvimarina sp. 2208YS6-2-32 isolated from Uroteuthis (Photololigo) edulis.</title>
        <authorList>
            <person name="Park J.-S."/>
        </authorList>
    </citation>
    <scope>NUCLEOTIDE SEQUENCE [LARGE SCALE GENOMIC DNA]</scope>
    <source>
        <strain evidence="1 2">2208YS6-2-32</strain>
    </source>
</reference>
<dbReference type="Proteomes" id="UP001294412">
    <property type="component" value="Unassembled WGS sequence"/>
</dbReference>
<evidence type="ECO:0000313" key="1">
    <source>
        <dbReference type="EMBL" id="MDY8111119.1"/>
    </source>
</evidence>
<keyword evidence="2" id="KW-1185">Reference proteome</keyword>
<comment type="caution">
    <text evidence="1">The sequence shown here is derived from an EMBL/GenBank/DDBJ whole genome shotgun (WGS) entry which is preliminary data.</text>
</comment>
<gene>
    <name evidence="1" type="ORF">U0C82_18520</name>
</gene>
<evidence type="ECO:0000313" key="2">
    <source>
        <dbReference type="Proteomes" id="UP001294412"/>
    </source>
</evidence>
<organism evidence="1 2">
    <name type="scientific">Fulvimarina uroteuthidis</name>
    <dbReference type="NCBI Taxonomy" id="3098149"/>
    <lineage>
        <taxon>Bacteria</taxon>
        <taxon>Pseudomonadati</taxon>
        <taxon>Pseudomonadota</taxon>
        <taxon>Alphaproteobacteria</taxon>
        <taxon>Hyphomicrobiales</taxon>
        <taxon>Aurantimonadaceae</taxon>
        <taxon>Fulvimarina</taxon>
    </lineage>
</organism>
<evidence type="ECO:0008006" key="3">
    <source>
        <dbReference type="Google" id="ProtNLM"/>
    </source>
</evidence>
<name>A0ABU5I6V8_9HYPH</name>
<dbReference type="RefSeq" id="WP_322189272.1">
    <property type="nucleotide sequence ID" value="NZ_JAXLPB010000012.1"/>
</dbReference>
<proteinExistence type="predicted"/>
<protein>
    <recommendedName>
        <fullName evidence="3">Secreted protein</fullName>
    </recommendedName>
</protein>
<dbReference type="InterPro" id="IPR006311">
    <property type="entry name" value="TAT_signal"/>
</dbReference>
<dbReference type="PROSITE" id="PS51318">
    <property type="entry name" value="TAT"/>
    <property type="match status" value="1"/>
</dbReference>
<sequence>MKLAPIGVAGEALSRRAFLASTSTALVVSTVPAMAWTADAISTEAGDRLERVMFFEAEIARFNEERAGAVSTLPAWAKPGLDTMDSDGERVGRLSYWPEIKDATPPDGRGVYRTIRYPLRNIFKRALLLESHLPVGHSHRVQAKVRAHEIARQWIARRREQEAEHRKAGIYRIDEQINDLFDRMNEDETWFVHHGDRTGNLDIIGARLFLGLRSTRSLEEPEPYELDGMAVAVLRSIAGRLTGKTRDIITKALADAQEE</sequence>
<accession>A0ABU5I6V8</accession>
<dbReference type="EMBL" id="JAXLPB010000012">
    <property type="protein sequence ID" value="MDY8111119.1"/>
    <property type="molecule type" value="Genomic_DNA"/>
</dbReference>